<evidence type="ECO:0000313" key="14">
    <source>
        <dbReference type="Proteomes" id="UP000736856"/>
    </source>
</evidence>
<evidence type="ECO:0000256" key="4">
    <source>
        <dbReference type="ARBA" id="ARBA00022630"/>
    </source>
</evidence>
<dbReference type="GO" id="GO:0009055">
    <property type="term" value="F:electron transfer activity"/>
    <property type="evidence" value="ECO:0007669"/>
    <property type="project" value="InterPro"/>
</dbReference>
<dbReference type="InterPro" id="IPR029035">
    <property type="entry name" value="DHS-like_NAD/FAD-binding_dom"/>
</dbReference>
<dbReference type="GO" id="GO:0033539">
    <property type="term" value="P:fatty acid beta-oxidation using acyl-CoA dehydrogenase"/>
    <property type="evidence" value="ECO:0007669"/>
    <property type="project" value="TreeGrafter"/>
</dbReference>
<dbReference type="Proteomes" id="UP000736856">
    <property type="component" value="Unassembled WGS sequence"/>
</dbReference>
<dbReference type="InterPro" id="IPR001308">
    <property type="entry name" value="ETF_a/FixB"/>
</dbReference>
<feature type="binding site" evidence="11">
    <location>
        <begin position="250"/>
        <end position="254"/>
    </location>
    <ligand>
        <name>FAD</name>
        <dbReference type="ChEBI" id="CHEBI:57692"/>
    </ligand>
</feature>
<dbReference type="PANTHER" id="PTHR43153:SF1">
    <property type="entry name" value="ELECTRON TRANSFER FLAVOPROTEIN SUBUNIT ALPHA, MITOCHONDRIAL"/>
    <property type="match status" value="1"/>
</dbReference>
<keyword evidence="6" id="KW-0249">Electron transport</keyword>
<dbReference type="SUPFAM" id="SSF52402">
    <property type="entry name" value="Adenine nucleotide alpha hydrolases-like"/>
    <property type="match status" value="1"/>
</dbReference>
<accession>A0A937DKV0</accession>
<dbReference type="SMART" id="SM00893">
    <property type="entry name" value="ETF"/>
    <property type="match status" value="1"/>
</dbReference>
<evidence type="ECO:0000256" key="11">
    <source>
        <dbReference type="PIRSR" id="PIRSR000089-1"/>
    </source>
</evidence>
<dbReference type="InterPro" id="IPR014730">
    <property type="entry name" value="ETF_a/b_N"/>
</dbReference>
<comment type="caution">
    <text evidence="13">The sequence shown here is derived from an EMBL/GenBank/DDBJ whole genome shotgun (WGS) entry which is preliminary data.</text>
</comment>
<dbReference type="EMBL" id="SEOL01000001">
    <property type="protein sequence ID" value="MBL0848608.1"/>
    <property type="molecule type" value="Genomic_DNA"/>
</dbReference>
<dbReference type="CDD" id="cd01715">
    <property type="entry name" value="ETF_alpha"/>
    <property type="match status" value="1"/>
</dbReference>
<dbReference type="SUPFAM" id="SSF52467">
    <property type="entry name" value="DHS-like NAD/FAD-binding domain"/>
    <property type="match status" value="1"/>
</dbReference>
<evidence type="ECO:0000259" key="12">
    <source>
        <dbReference type="SMART" id="SM00893"/>
    </source>
</evidence>
<dbReference type="Gene3D" id="3.40.50.620">
    <property type="entry name" value="HUPs"/>
    <property type="match status" value="1"/>
</dbReference>
<protein>
    <recommendedName>
        <fullName evidence="9">Electron transfer flavoprotein subunit alpha</fullName>
    </recommendedName>
    <alternativeName>
        <fullName evidence="10">Electron transfer flavoprotein large subunit</fullName>
    </alternativeName>
</protein>
<organism evidence="13 14">
    <name type="scientific">Candidatus Liberibacter ctenarytainae</name>
    <dbReference type="NCBI Taxonomy" id="2020335"/>
    <lineage>
        <taxon>Bacteria</taxon>
        <taxon>Pseudomonadati</taxon>
        <taxon>Pseudomonadota</taxon>
        <taxon>Alphaproteobacteria</taxon>
        <taxon>Hyphomicrobiales</taxon>
        <taxon>Rhizobiaceae</taxon>
        <taxon>Liberibacter</taxon>
    </lineage>
</organism>
<dbReference type="InterPro" id="IPR014731">
    <property type="entry name" value="ETF_asu_C"/>
</dbReference>
<dbReference type="Pfam" id="PF01012">
    <property type="entry name" value="ETF"/>
    <property type="match status" value="1"/>
</dbReference>
<evidence type="ECO:0000256" key="5">
    <source>
        <dbReference type="ARBA" id="ARBA00022827"/>
    </source>
</evidence>
<feature type="binding site" evidence="11">
    <location>
        <position position="288"/>
    </location>
    <ligand>
        <name>FAD</name>
        <dbReference type="ChEBI" id="CHEBI:57692"/>
    </ligand>
</feature>
<comment type="function">
    <text evidence="8">The electron transfer flavoprotein serves as a specific electron acceptor for other dehydrogenases. It transfers the electrons to the main respiratory chain via ETF-ubiquinone oxidoreductase (ETF dehydrogenase).</text>
</comment>
<dbReference type="FunFam" id="3.40.50.1220:FF:000001">
    <property type="entry name" value="Electron transfer flavoprotein, alpha subunit"/>
    <property type="match status" value="1"/>
</dbReference>
<evidence type="ECO:0000256" key="1">
    <source>
        <dbReference type="ARBA" id="ARBA00003554"/>
    </source>
</evidence>
<gene>
    <name evidence="13" type="ORF">EU981_00665</name>
</gene>
<reference evidence="13" key="1">
    <citation type="submission" date="2019-02" db="EMBL/GenBank/DDBJ databases">
        <title>A novel Candidatus Liberibacter species associated with the New Zealand native fuchsia psyllid, Ctenarytaina fuchsiae.</title>
        <authorList>
            <person name="Thompson S.M."/>
            <person name="Jorgensen N."/>
            <person name="David C."/>
            <person name="Bulman S.R."/>
            <person name="Smith G.R."/>
        </authorList>
    </citation>
    <scope>NUCLEOTIDE SEQUENCE</scope>
    <source>
        <strain evidence="13">Oxford</strain>
    </source>
</reference>
<feature type="binding site" evidence="11">
    <location>
        <begin position="306"/>
        <end position="307"/>
    </location>
    <ligand>
        <name>FAD</name>
        <dbReference type="ChEBI" id="CHEBI:57692"/>
    </ligand>
</feature>
<dbReference type="Gene3D" id="3.40.50.1220">
    <property type="entry name" value="TPP-binding domain"/>
    <property type="match status" value="1"/>
</dbReference>
<evidence type="ECO:0000256" key="9">
    <source>
        <dbReference type="ARBA" id="ARBA00068674"/>
    </source>
</evidence>
<dbReference type="InterPro" id="IPR014729">
    <property type="entry name" value="Rossmann-like_a/b/a_fold"/>
</dbReference>
<comment type="subunit">
    <text evidence="3">FixA and FixB form a heterodimer.</text>
</comment>
<proteinExistence type="inferred from homology"/>
<evidence type="ECO:0000256" key="6">
    <source>
        <dbReference type="ARBA" id="ARBA00022982"/>
    </source>
</evidence>
<keyword evidence="5 11" id="KW-0274">FAD</keyword>
<dbReference type="PANTHER" id="PTHR43153">
    <property type="entry name" value="ELECTRON TRANSFER FLAVOPROTEIN ALPHA"/>
    <property type="match status" value="1"/>
</dbReference>
<evidence type="ECO:0000256" key="2">
    <source>
        <dbReference type="ARBA" id="ARBA00005817"/>
    </source>
</evidence>
<comment type="function">
    <text evidence="1">May play a role in a redox process involved in nitrogen fixation.</text>
</comment>
<keyword evidence="6" id="KW-0813">Transport</keyword>
<feature type="binding site" evidence="11">
    <location>
        <begin position="236"/>
        <end position="237"/>
    </location>
    <ligand>
        <name>FAD</name>
        <dbReference type="ChEBI" id="CHEBI:57692"/>
    </ligand>
</feature>
<evidence type="ECO:0000313" key="13">
    <source>
        <dbReference type="EMBL" id="MBL0848608.1"/>
    </source>
</evidence>
<dbReference type="InterPro" id="IPR033947">
    <property type="entry name" value="ETF_alpha_N"/>
</dbReference>
<dbReference type="AlphaFoldDB" id="A0A937DKV0"/>
<feature type="binding site" evidence="11">
    <location>
        <begin position="267"/>
        <end position="274"/>
    </location>
    <ligand>
        <name>FAD</name>
        <dbReference type="ChEBI" id="CHEBI:57692"/>
    </ligand>
</feature>
<evidence type="ECO:0000256" key="7">
    <source>
        <dbReference type="ARBA" id="ARBA00023231"/>
    </source>
</evidence>
<evidence type="ECO:0000256" key="3">
    <source>
        <dbReference type="ARBA" id="ARBA00011874"/>
    </source>
</evidence>
<evidence type="ECO:0000256" key="8">
    <source>
        <dbReference type="ARBA" id="ARBA00025649"/>
    </source>
</evidence>
<comment type="cofactor">
    <cofactor evidence="11">
        <name>FAD</name>
        <dbReference type="ChEBI" id="CHEBI:57692"/>
    </cofactor>
    <text evidence="11">Binds 1 FAD per dimer.</text>
</comment>
<dbReference type="Pfam" id="PF00766">
    <property type="entry name" value="ETF_alpha"/>
    <property type="match status" value="1"/>
</dbReference>
<comment type="similarity">
    <text evidence="2">Belongs to the ETF alpha-subunit/FixB family.</text>
</comment>
<dbReference type="PIRSF" id="PIRSF000089">
    <property type="entry name" value="Electra_flavoP_a"/>
    <property type="match status" value="1"/>
</dbReference>
<dbReference type="GO" id="GO:0050660">
    <property type="term" value="F:flavin adenine dinucleotide binding"/>
    <property type="evidence" value="ECO:0007669"/>
    <property type="project" value="InterPro"/>
</dbReference>
<sequence length="318" mass="34699">MAYCDMPILILADYNQEYLSKQTARLVTAARKISHDIHVLVIGENVTDIAQQASKIHGVTKVIIAQHTFFHHKFAEPLSNVIISIARDYGTIMASANAIGKDVLPRIAAILDCMQVSEVIEILSPKTFKRAIYSGNVIQTVETTDPCQIITVCTSGFPPSPTGEKSAQMEYISLENLEISIPNTHFIKEDKNSFEQIDLSSAKIVISGGKSLGSKENFQKIILPLAKKLNAAIGATRDAVNAGFAPNNWQIGQTGITVAPELYIAAGISGALQHISGMKESKIIVSINTDEHAPIFKISDYFIVGDIFEILPQIEKHL</sequence>
<name>A0A937DKV0_9HYPH</name>
<evidence type="ECO:0000256" key="10">
    <source>
        <dbReference type="ARBA" id="ARBA00079299"/>
    </source>
</evidence>
<keyword evidence="7" id="KW-0535">Nitrogen fixation</keyword>
<feature type="domain" description="Electron transfer flavoprotein alpha/beta-subunit N-terminal" evidence="12">
    <location>
        <begin position="8"/>
        <end position="181"/>
    </location>
</feature>
<keyword evidence="4" id="KW-0285">Flavoprotein</keyword>